<dbReference type="Pfam" id="PF02001">
    <property type="entry name" value="DUF134"/>
    <property type="match status" value="1"/>
</dbReference>
<dbReference type="PANTHER" id="PTHR37478">
    <property type="match status" value="1"/>
</dbReference>
<accession>A0A9X4H976</accession>
<reference evidence="3" key="1">
    <citation type="submission" date="2022-02" db="EMBL/GenBank/DDBJ databases">
        <authorList>
            <person name="Leng L."/>
        </authorList>
    </citation>
    <scope>NUCLEOTIDE SEQUENCE</scope>
    <source>
        <strain evidence="3">JI</strain>
    </source>
</reference>
<dbReference type="PANTHER" id="PTHR37478:SF2">
    <property type="entry name" value="UPF0251 PROTEIN TK0562"/>
    <property type="match status" value="1"/>
</dbReference>
<dbReference type="InterPro" id="IPR013324">
    <property type="entry name" value="RNA_pol_sigma_r3/r4-like"/>
</dbReference>
<comment type="similarity">
    <text evidence="1 2">Belongs to the UPF0251 family.</text>
</comment>
<evidence type="ECO:0000313" key="3">
    <source>
        <dbReference type="EMBL" id="MDF9409814.1"/>
    </source>
</evidence>
<evidence type="ECO:0000313" key="4">
    <source>
        <dbReference type="Proteomes" id="UP001154312"/>
    </source>
</evidence>
<dbReference type="Gene3D" id="1.10.10.10">
    <property type="entry name" value="Winged helix-like DNA-binding domain superfamily/Winged helix DNA-binding domain"/>
    <property type="match status" value="1"/>
</dbReference>
<comment type="caution">
    <text evidence="3">The sequence shown here is derived from an EMBL/GenBank/DDBJ whole genome shotgun (WGS) entry which is preliminary data.</text>
</comment>
<dbReference type="RefSeq" id="WP_277445330.1">
    <property type="nucleotide sequence ID" value="NZ_JAKOAV010000044.1"/>
</dbReference>
<evidence type="ECO:0000256" key="1">
    <source>
        <dbReference type="ARBA" id="ARBA00009350"/>
    </source>
</evidence>
<sequence length="134" mass="15587">MPRPPKCRRVEQLPQVTYFKPSGIPMTELVEIHLTIEELEAIRLRDLKELEYEECAQKMAVSRPTFYRIITTARKKIAEALVNGSALRVTGGNFSLAKYELICKNCGHHWQDIICCRRTRCPVCNANDWYKINF</sequence>
<dbReference type="EMBL" id="JAKOAV010000044">
    <property type="protein sequence ID" value="MDF9409814.1"/>
    <property type="molecule type" value="Genomic_DNA"/>
</dbReference>
<dbReference type="Proteomes" id="UP001154312">
    <property type="component" value="Unassembled WGS sequence"/>
</dbReference>
<gene>
    <name evidence="3" type="ORF">L7E55_15905</name>
</gene>
<keyword evidence="4" id="KW-1185">Reference proteome</keyword>
<dbReference type="SUPFAM" id="SSF88659">
    <property type="entry name" value="Sigma3 and sigma4 domains of RNA polymerase sigma factors"/>
    <property type="match status" value="1"/>
</dbReference>
<evidence type="ECO:0000256" key="2">
    <source>
        <dbReference type="HAMAP-Rule" id="MF_00674"/>
    </source>
</evidence>
<dbReference type="InterPro" id="IPR002852">
    <property type="entry name" value="UPF0251"/>
</dbReference>
<dbReference type="AlphaFoldDB" id="A0A9X4H976"/>
<proteinExistence type="inferred from homology"/>
<dbReference type="InterPro" id="IPR036388">
    <property type="entry name" value="WH-like_DNA-bd_sf"/>
</dbReference>
<organism evidence="3 4">
    <name type="scientific">Pelotomaculum isophthalicicum JI</name>
    <dbReference type="NCBI Taxonomy" id="947010"/>
    <lineage>
        <taxon>Bacteria</taxon>
        <taxon>Bacillati</taxon>
        <taxon>Bacillota</taxon>
        <taxon>Clostridia</taxon>
        <taxon>Eubacteriales</taxon>
        <taxon>Desulfotomaculaceae</taxon>
        <taxon>Pelotomaculum</taxon>
    </lineage>
</organism>
<dbReference type="HAMAP" id="MF_00674">
    <property type="entry name" value="UPF0251"/>
    <property type="match status" value="1"/>
</dbReference>
<name>A0A9X4H976_9FIRM</name>
<protein>
    <recommendedName>
        <fullName evidence="2">UPF0251 protein L7E55_15905</fullName>
    </recommendedName>
</protein>